<dbReference type="Proteomes" id="UP000265692">
    <property type="component" value="Unassembled WGS sequence"/>
</dbReference>
<comment type="caution">
    <text evidence="2">The sequence shown here is derived from an EMBL/GenBank/DDBJ whole genome shotgun (WGS) entry which is preliminary data.</text>
</comment>
<dbReference type="InterPro" id="IPR035929">
    <property type="entry name" value="CoaB-like_sf"/>
</dbReference>
<keyword evidence="3" id="KW-1185">Reference proteome</keyword>
<evidence type="ECO:0000313" key="3">
    <source>
        <dbReference type="Proteomes" id="UP000265692"/>
    </source>
</evidence>
<dbReference type="GO" id="GO:0015937">
    <property type="term" value="P:coenzyme A biosynthetic process"/>
    <property type="evidence" value="ECO:0007669"/>
    <property type="project" value="UniProtKB-ARBA"/>
</dbReference>
<dbReference type="Pfam" id="PF04127">
    <property type="entry name" value="DFP"/>
    <property type="match status" value="1"/>
</dbReference>
<dbReference type="Gene3D" id="3.40.50.10300">
    <property type="entry name" value="CoaB-like"/>
    <property type="match status" value="1"/>
</dbReference>
<protein>
    <recommendedName>
        <fullName evidence="1">DNA/pantothenate metabolism flavoprotein C-terminal domain-containing protein</fullName>
    </recommendedName>
</protein>
<reference evidence="2 3" key="1">
    <citation type="submission" date="2018-08" db="EMBL/GenBank/DDBJ databases">
        <title>Lysinibacillus sp. YLB-03 draft genome sequence.</title>
        <authorList>
            <person name="Yu L."/>
        </authorList>
    </citation>
    <scope>NUCLEOTIDE SEQUENCE [LARGE SCALE GENOMIC DNA]</scope>
    <source>
        <strain evidence="2 3">YLB-03</strain>
    </source>
</reference>
<dbReference type="SUPFAM" id="SSF102645">
    <property type="entry name" value="CoaB-like"/>
    <property type="match status" value="1"/>
</dbReference>
<organism evidence="2 3">
    <name type="scientific">Ureibacillus yapensis</name>
    <dbReference type="NCBI Taxonomy" id="2304605"/>
    <lineage>
        <taxon>Bacteria</taxon>
        <taxon>Bacillati</taxon>
        <taxon>Bacillota</taxon>
        <taxon>Bacilli</taxon>
        <taxon>Bacillales</taxon>
        <taxon>Caryophanaceae</taxon>
        <taxon>Ureibacillus</taxon>
    </lineage>
</organism>
<accession>A0A396SFL8</accession>
<name>A0A396SFL8_9BACL</name>
<sequence>MKNTNKQVISLKSLEGKKVLITSGGTLEKWDNVRGHTNLSKGTMGCYLAEAALEAGGEVIYLHGYFAQLPANASLMKTIMFEGIEDLGNKIQSIVSSEFIDFVIMAAAGSDWIIDQVYDQKGNLMEENGKMPSDEPPIIHFKKAPKILGQIKGWSPETTLIGFKLEATENVDYLIDRAKLRMDSSNADFMVANSSKSLYGLNEPHFIVKKDGEIIKSNGKQNTAYKLFEVLKEN</sequence>
<dbReference type="GO" id="GO:0003824">
    <property type="term" value="F:catalytic activity"/>
    <property type="evidence" value="ECO:0007669"/>
    <property type="project" value="UniProtKB-ARBA"/>
</dbReference>
<dbReference type="OrthoDB" id="9802554at2"/>
<proteinExistence type="predicted"/>
<evidence type="ECO:0000313" key="2">
    <source>
        <dbReference type="EMBL" id="RHW37648.1"/>
    </source>
</evidence>
<dbReference type="InterPro" id="IPR007085">
    <property type="entry name" value="DNA/pantothenate-metab_flavo_C"/>
</dbReference>
<evidence type="ECO:0000259" key="1">
    <source>
        <dbReference type="Pfam" id="PF04127"/>
    </source>
</evidence>
<dbReference type="AlphaFoldDB" id="A0A396SFL8"/>
<gene>
    <name evidence="2" type="ORF">D1B33_08980</name>
</gene>
<dbReference type="NCBIfam" id="NF007199">
    <property type="entry name" value="PRK09620.1"/>
    <property type="match status" value="1"/>
</dbReference>
<feature type="domain" description="DNA/pantothenate metabolism flavoprotein C-terminal" evidence="1">
    <location>
        <begin position="14"/>
        <end position="232"/>
    </location>
</feature>
<dbReference type="EMBL" id="QWEI01000003">
    <property type="protein sequence ID" value="RHW37648.1"/>
    <property type="molecule type" value="Genomic_DNA"/>
</dbReference>